<comment type="function">
    <text evidence="5">RNA-binding nucleolar protein required for pre-rRNA processing. Involved in production of 18S rRNA and assembly of small ribosomal subunit.</text>
</comment>
<accession>R7YIY4</accession>
<feature type="compositionally biased region" description="Low complexity" evidence="9">
    <location>
        <begin position="914"/>
        <end position="928"/>
    </location>
</feature>
<dbReference type="Pfam" id="PF00806">
    <property type="entry name" value="PUF"/>
    <property type="match status" value="8"/>
</dbReference>
<proteinExistence type="inferred from homology"/>
<comment type="subcellular location">
    <subcellularLocation>
        <location evidence="1">Cytoplasm</location>
    </subcellularLocation>
</comment>
<dbReference type="GO" id="GO:0003730">
    <property type="term" value="F:mRNA 3'-UTR binding"/>
    <property type="evidence" value="ECO:0007669"/>
    <property type="project" value="TreeGrafter"/>
</dbReference>
<dbReference type="Gene3D" id="1.25.10.10">
    <property type="entry name" value="Leucine-rich Repeat Variant"/>
    <property type="match status" value="1"/>
</dbReference>
<dbReference type="AlphaFoldDB" id="R7YIY4"/>
<feature type="region of interest" description="Disordered" evidence="9">
    <location>
        <begin position="895"/>
        <end position="936"/>
    </location>
</feature>
<comment type="similarity">
    <text evidence="6">Belongs to the PUF3 family.</text>
</comment>
<evidence type="ECO:0000256" key="6">
    <source>
        <dbReference type="ARBA" id="ARBA00060736"/>
    </source>
</evidence>
<keyword evidence="3" id="KW-0677">Repeat</keyword>
<feature type="domain" description="PUM-HD" evidence="10">
    <location>
        <begin position="537"/>
        <end position="879"/>
    </location>
</feature>
<evidence type="ECO:0000256" key="5">
    <source>
        <dbReference type="ARBA" id="ARBA00024893"/>
    </source>
</evidence>
<evidence type="ECO:0000256" key="1">
    <source>
        <dbReference type="ARBA" id="ARBA00004496"/>
    </source>
</evidence>
<dbReference type="CDD" id="cd07920">
    <property type="entry name" value="Pumilio"/>
    <property type="match status" value="1"/>
</dbReference>
<dbReference type="GeneID" id="19898102"/>
<gene>
    <name evidence="11" type="ORF">W97_00791</name>
</gene>
<feature type="compositionally biased region" description="Polar residues" evidence="9">
    <location>
        <begin position="53"/>
        <end position="76"/>
    </location>
</feature>
<evidence type="ECO:0000256" key="4">
    <source>
        <dbReference type="ARBA" id="ARBA00022884"/>
    </source>
</evidence>
<feature type="repeat" description="Pumilio" evidence="8">
    <location>
        <begin position="631"/>
        <end position="666"/>
    </location>
</feature>
<feature type="compositionally biased region" description="Polar residues" evidence="9">
    <location>
        <begin position="275"/>
        <end position="305"/>
    </location>
</feature>
<feature type="region of interest" description="Disordered" evidence="9">
    <location>
        <begin position="121"/>
        <end position="170"/>
    </location>
</feature>
<evidence type="ECO:0000313" key="11">
    <source>
        <dbReference type="EMBL" id="EON61576.1"/>
    </source>
</evidence>
<feature type="compositionally biased region" description="Basic and acidic residues" evidence="9">
    <location>
        <begin position="306"/>
        <end position="315"/>
    </location>
</feature>
<evidence type="ECO:0000313" key="12">
    <source>
        <dbReference type="Proteomes" id="UP000016924"/>
    </source>
</evidence>
<evidence type="ECO:0000256" key="8">
    <source>
        <dbReference type="PROSITE-ProRule" id="PRU00317"/>
    </source>
</evidence>
<feature type="repeat" description="Pumilio" evidence="8">
    <location>
        <begin position="595"/>
        <end position="630"/>
    </location>
</feature>
<dbReference type="OMA" id="RWELTDI"/>
<dbReference type="SUPFAM" id="SSF48371">
    <property type="entry name" value="ARM repeat"/>
    <property type="match status" value="1"/>
</dbReference>
<dbReference type="InterPro" id="IPR011989">
    <property type="entry name" value="ARM-like"/>
</dbReference>
<evidence type="ECO:0000256" key="2">
    <source>
        <dbReference type="ARBA" id="ARBA00022490"/>
    </source>
</evidence>
<keyword evidence="4" id="KW-0694">RNA-binding</keyword>
<dbReference type="eggNOG" id="KOG1488">
    <property type="taxonomic scope" value="Eukaryota"/>
</dbReference>
<feature type="repeat" description="Pumilio" evidence="8">
    <location>
        <begin position="667"/>
        <end position="702"/>
    </location>
</feature>
<sequence length="951" mass="103662">MVSGIAGRTAVAMPNNVGPPDSVTRDGVAQNGRVDGTLQARPSRLGDYGVSSRYGSDSQTLQPATTAQGMSGPSNVWSGNIWSKSAIGTGFGSTTRDSSRLRDNGAFLDLGDEVIEGKTGSGSLLASSEQDTWTRQQPAWASDNSSVAAKTKESGMSSVRHRNGPAQSFSDHIHAGANVFSAPNLSKSMNKYALDPMSGNFSSVKYENGAAGFGSSGRFGDSDSHRATEANMGPWGDAASTHSPTEDRRSTSGYFGRSAAPSRSGSLPPSRHGADSSQATPTSNAYQGLSSRGHSAGLSAQSNDRPFQDRSDSVHSDAASMFSRLSIDGYSEAVPMLQRPSMSAGGSSGQLIHSSSDYSRIRQSISDASHSLPGHADCSNGSFTPDGFPSAQYSDQMVALRGLQFGSRGAMTPADYRQSPYYSTGGTPPGMAGMYEQMYPWRKSSEPSARQSANVNPVLLQQRLQGLEEQQRFISPQYQPMMAAQFRGQYNPYQYAMPNGQPMSGLNPGIQLPTMPTMMPAIEAPKAPRDHDSGMGVRSVLLDEFRSNGKTSRRYELKDIYDHIVEFSGDQHGSRFIQQKLETANSDEKERVFKEIQPNSMQLMTDVFGNYVIQKFFEHGDQNQKKTLANRMKGQVLSLSLQMYGCRVVQKALEHVLVDQQASMMKELENHVLKCVKDQNGNHVIQKAIERVPAEHISFIINAFVGQVAHLAIHPYGCRVIQRMLEHCEDSARGSILQELHACDSSLIHDQYGNYVTQHLIEHGRPEDQAKIFVLIKAQLLQFSRHKFASNVVEKCLIFGTDEQRRDIMMILATRNERGESALVSLIKDGYGNYVIQKLLDTLNATDYATFIEYLQPEMTKAKKVVSGKHVQAVEKKMHRFDRFSTAGYSLQHHDASHDISTSTTPPLTADGQSLQSGSSPSTASSAADEPVHKILSNPLPAIPRIALQNA</sequence>
<feature type="region of interest" description="Disordered" evidence="9">
    <location>
        <begin position="220"/>
        <end position="315"/>
    </location>
</feature>
<keyword evidence="2" id="KW-0963">Cytoplasm</keyword>
<name>R7YIY4_CONA1</name>
<dbReference type="InterPro" id="IPR016024">
    <property type="entry name" value="ARM-type_fold"/>
</dbReference>
<feature type="compositionally biased region" description="Polar residues" evidence="9">
    <location>
        <begin position="899"/>
        <end position="913"/>
    </location>
</feature>
<reference evidence="12" key="1">
    <citation type="submission" date="2012-06" db="EMBL/GenBank/DDBJ databases">
        <title>The genome sequence of Coniosporium apollinis CBS 100218.</title>
        <authorList>
            <consortium name="The Broad Institute Genome Sequencing Platform"/>
            <person name="Cuomo C."/>
            <person name="Gorbushina A."/>
            <person name="Noack S."/>
            <person name="Walker B."/>
            <person name="Young S.K."/>
            <person name="Zeng Q."/>
            <person name="Gargeya S."/>
            <person name="Fitzgerald M."/>
            <person name="Haas B."/>
            <person name="Abouelleil A."/>
            <person name="Alvarado L."/>
            <person name="Arachchi H.M."/>
            <person name="Berlin A.M."/>
            <person name="Chapman S.B."/>
            <person name="Goldberg J."/>
            <person name="Griggs A."/>
            <person name="Gujja S."/>
            <person name="Hansen M."/>
            <person name="Howarth C."/>
            <person name="Imamovic A."/>
            <person name="Larimer J."/>
            <person name="McCowan C."/>
            <person name="Montmayeur A."/>
            <person name="Murphy C."/>
            <person name="Neiman D."/>
            <person name="Pearson M."/>
            <person name="Priest M."/>
            <person name="Roberts A."/>
            <person name="Saif S."/>
            <person name="Shea T."/>
            <person name="Sisk P."/>
            <person name="Sykes S."/>
            <person name="Wortman J."/>
            <person name="Nusbaum C."/>
            <person name="Birren B."/>
        </authorList>
    </citation>
    <scope>NUCLEOTIDE SEQUENCE [LARGE SCALE GENOMIC DNA]</scope>
    <source>
        <strain evidence="12">CBS 100218</strain>
    </source>
</reference>
<dbReference type="InterPro" id="IPR033712">
    <property type="entry name" value="Pumilio_RNA-bd"/>
</dbReference>
<dbReference type="Proteomes" id="UP000016924">
    <property type="component" value="Unassembled WGS sequence"/>
</dbReference>
<dbReference type="PROSITE" id="PS50302">
    <property type="entry name" value="PUM"/>
    <property type="match status" value="8"/>
</dbReference>
<protein>
    <recommendedName>
        <fullName evidence="7">Pumilio homology domain family member 3</fullName>
    </recommendedName>
</protein>
<dbReference type="RefSeq" id="XP_007776893.1">
    <property type="nucleotide sequence ID" value="XM_007778703.1"/>
</dbReference>
<dbReference type="GO" id="GO:0005737">
    <property type="term" value="C:cytoplasm"/>
    <property type="evidence" value="ECO:0007669"/>
    <property type="project" value="UniProtKB-SubCell"/>
</dbReference>
<feature type="repeat" description="Pumilio" evidence="8">
    <location>
        <begin position="775"/>
        <end position="810"/>
    </location>
</feature>
<feature type="repeat" description="Pumilio" evidence="8">
    <location>
        <begin position="817"/>
        <end position="853"/>
    </location>
</feature>
<organism evidence="11 12">
    <name type="scientific">Coniosporium apollinis (strain CBS 100218)</name>
    <name type="common">Rock-inhabiting black yeast</name>
    <dbReference type="NCBI Taxonomy" id="1168221"/>
    <lineage>
        <taxon>Eukaryota</taxon>
        <taxon>Fungi</taxon>
        <taxon>Dikarya</taxon>
        <taxon>Ascomycota</taxon>
        <taxon>Pezizomycotina</taxon>
        <taxon>Dothideomycetes</taxon>
        <taxon>Dothideomycetes incertae sedis</taxon>
        <taxon>Coniosporium</taxon>
    </lineage>
</organism>
<dbReference type="FunFam" id="1.25.10.10:FF:000004">
    <property type="entry name" value="Pumilio homolog 1 isoform 2"/>
    <property type="match status" value="1"/>
</dbReference>
<dbReference type="GO" id="GO:0000288">
    <property type="term" value="P:nuclear-transcribed mRNA catabolic process, deadenylation-dependent decay"/>
    <property type="evidence" value="ECO:0007669"/>
    <property type="project" value="TreeGrafter"/>
</dbReference>
<dbReference type="InterPro" id="IPR001313">
    <property type="entry name" value="Pumilio_RNA-bd_rpt"/>
</dbReference>
<feature type="repeat" description="Pumilio" evidence="8">
    <location>
        <begin position="739"/>
        <end position="774"/>
    </location>
</feature>
<dbReference type="PROSITE" id="PS50303">
    <property type="entry name" value="PUM_HD"/>
    <property type="match status" value="1"/>
</dbReference>
<dbReference type="PANTHER" id="PTHR12537">
    <property type="entry name" value="RNA BINDING PROTEIN PUMILIO-RELATED"/>
    <property type="match status" value="1"/>
</dbReference>
<dbReference type="SMART" id="SM00025">
    <property type="entry name" value="Pumilio"/>
    <property type="match status" value="8"/>
</dbReference>
<dbReference type="EMBL" id="JH767556">
    <property type="protein sequence ID" value="EON61576.1"/>
    <property type="molecule type" value="Genomic_DNA"/>
</dbReference>
<keyword evidence="12" id="KW-1185">Reference proteome</keyword>
<dbReference type="PANTHER" id="PTHR12537:SF12">
    <property type="entry name" value="MATERNAL PROTEIN PUMILIO"/>
    <property type="match status" value="1"/>
</dbReference>
<evidence type="ECO:0000259" key="10">
    <source>
        <dbReference type="PROSITE" id="PS50303"/>
    </source>
</evidence>
<feature type="region of interest" description="Disordered" evidence="9">
    <location>
        <begin position="1"/>
        <end position="76"/>
    </location>
</feature>
<feature type="repeat" description="Pumilio" evidence="8">
    <location>
        <begin position="703"/>
        <end position="738"/>
    </location>
</feature>
<dbReference type="STRING" id="1168221.R7YIY4"/>
<evidence type="ECO:0000256" key="9">
    <source>
        <dbReference type="SAM" id="MobiDB-lite"/>
    </source>
</evidence>
<dbReference type="InterPro" id="IPR033133">
    <property type="entry name" value="PUM-HD"/>
</dbReference>
<feature type="compositionally biased region" description="Polar residues" evidence="9">
    <location>
        <begin position="121"/>
        <end position="148"/>
    </location>
</feature>
<evidence type="ECO:0000256" key="7">
    <source>
        <dbReference type="ARBA" id="ARBA00081811"/>
    </source>
</evidence>
<dbReference type="OrthoDB" id="668540at2759"/>
<dbReference type="HOGENOM" id="CLU_004017_4_0_1"/>
<feature type="repeat" description="Pumilio" evidence="8">
    <location>
        <begin position="559"/>
        <end position="594"/>
    </location>
</feature>
<evidence type="ECO:0000256" key="3">
    <source>
        <dbReference type="ARBA" id="ARBA00022737"/>
    </source>
</evidence>